<dbReference type="InterPro" id="IPR015621">
    <property type="entry name" value="IL-1_rcpt_fam"/>
</dbReference>
<dbReference type="SMART" id="SM00255">
    <property type="entry name" value="TIR"/>
    <property type="match status" value="1"/>
</dbReference>
<evidence type="ECO:0000256" key="1">
    <source>
        <dbReference type="ARBA" id="ARBA00009752"/>
    </source>
</evidence>
<dbReference type="OMA" id="WCTNNFR"/>
<keyword evidence="4" id="KW-0393">Immunoglobulin domain</keyword>
<keyword evidence="9" id="KW-1185">Reference proteome</keyword>
<dbReference type="InterPro" id="IPR000157">
    <property type="entry name" value="TIR_dom"/>
</dbReference>
<feature type="transmembrane region" description="Helical" evidence="5">
    <location>
        <begin position="158"/>
        <end position="178"/>
    </location>
</feature>
<dbReference type="Gene3D" id="2.60.40.10">
    <property type="entry name" value="Immunoglobulins"/>
    <property type="match status" value="1"/>
</dbReference>
<dbReference type="PROSITE" id="PS50835">
    <property type="entry name" value="IG_LIKE"/>
    <property type="match status" value="1"/>
</dbReference>
<dbReference type="Proteomes" id="UP000314983">
    <property type="component" value="Chromosome 2"/>
</dbReference>
<dbReference type="SUPFAM" id="SSF52200">
    <property type="entry name" value="Toll/Interleukin receptor TIR domain"/>
    <property type="match status" value="1"/>
</dbReference>
<dbReference type="GO" id="GO:0050728">
    <property type="term" value="P:negative regulation of inflammatory response"/>
    <property type="evidence" value="ECO:0007669"/>
    <property type="project" value="Ensembl"/>
</dbReference>
<dbReference type="Ensembl" id="ENSEEET00000003250.2">
    <property type="protein sequence ID" value="ENSEEEP00000003204.1"/>
    <property type="gene ID" value="ENSEEEG00000001803.2"/>
</dbReference>
<dbReference type="InterPro" id="IPR007110">
    <property type="entry name" value="Ig-like_dom"/>
</dbReference>
<keyword evidence="5" id="KW-0812">Transmembrane</keyword>
<name>A0A4W4DV01_ELEEL</name>
<dbReference type="GeneTree" id="ENSGT01090000259985"/>
<dbReference type="CDD" id="cd00096">
    <property type="entry name" value="Ig"/>
    <property type="match status" value="1"/>
</dbReference>
<evidence type="ECO:0000256" key="3">
    <source>
        <dbReference type="ARBA" id="ARBA00023180"/>
    </source>
</evidence>
<evidence type="ECO:0000256" key="4">
    <source>
        <dbReference type="ARBA" id="ARBA00023319"/>
    </source>
</evidence>
<dbReference type="PANTHER" id="PTHR11890">
    <property type="entry name" value="INTERLEUKIN-1 RECEPTOR FAMILY MEMBER"/>
    <property type="match status" value="1"/>
</dbReference>
<comment type="similarity">
    <text evidence="1">Belongs to the interleukin-1 receptor family.</text>
</comment>
<dbReference type="PRINTS" id="PR01537">
    <property type="entry name" value="INTRLKN1R1F"/>
</dbReference>
<evidence type="ECO:0000259" key="7">
    <source>
        <dbReference type="PROSITE" id="PS50835"/>
    </source>
</evidence>
<evidence type="ECO:0000256" key="5">
    <source>
        <dbReference type="SAM" id="Phobius"/>
    </source>
</evidence>
<dbReference type="InterPro" id="IPR013783">
    <property type="entry name" value="Ig-like_fold"/>
</dbReference>
<sequence length="448" mass="50662">MTDTENLKGVALRFENHAMSKNQLLVFMSLAWSQVAIIIGEPVCSGVPQIESRGTGTEVWGDLGSSVELNCTALLAYNRSEPAGEVSVQWSKDGQILSNYRPFTHSTSHWFASERQMIVSSVLTVDLEEQAHFGVYCCEVWNRTVTFSLQSRDFPSHIGPVVASVVLFLVLVLVALIYSKCHLNFKLWYKNLYGDYEMSDGKMYDAYISYIENENDRKFVNFILKPHLENKCGHKLFLNGTNILPGAEPSAELLMNISRCRRLIVVLSQSYLEQEWCTTNFRQGLFHLLELSRKPIFIIFQSQQKHVNLDVAKQLREHQARITALIWGAHSMTPSSRFWKELALAMPRKVTFHSESAGDPQTLLQNDKDPMLTLQPDYLDCRPDPDPAGDLGIRLPIHKVMASRAPVLPETPDPVSEARAPEIDVSDLGSRSYAARTDFYCLVTEDDV</sequence>
<organism evidence="8 9">
    <name type="scientific">Electrophorus electricus</name>
    <name type="common">Electric eel</name>
    <name type="synonym">Gymnotus electricus</name>
    <dbReference type="NCBI Taxonomy" id="8005"/>
    <lineage>
        <taxon>Eukaryota</taxon>
        <taxon>Metazoa</taxon>
        <taxon>Chordata</taxon>
        <taxon>Craniata</taxon>
        <taxon>Vertebrata</taxon>
        <taxon>Euteleostomi</taxon>
        <taxon>Actinopterygii</taxon>
        <taxon>Neopterygii</taxon>
        <taxon>Teleostei</taxon>
        <taxon>Ostariophysi</taxon>
        <taxon>Gymnotiformes</taxon>
        <taxon>Gymnotoidei</taxon>
        <taxon>Gymnotidae</taxon>
        <taxon>Electrophorus</taxon>
    </lineage>
</organism>
<reference evidence="8" key="4">
    <citation type="submission" date="2025-08" db="UniProtKB">
        <authorList>
            <consortium name="Ensembl"/>
        </authorList>
    </citation>
    <scope>IDENTIFICATION</scope>
</reference>
<dbReference type="PROSITE" id="PS50104">
    <property type="entry name" value="TIR"/>
    <property type="match status" value="1"/>
</dbReference>
<keyword evidence="2" id="KW-1015">Disulfide bond</keyword>
<dbReference type="Pfam" id="PF01582">
    <property type="entry name" value="TIR"/>
    <property type="match status" value="1"/>
</dbReference>
<reference evidence="8" key="3">
    <citation type="submission" date="2020-05" db="EMBL/GenBank/DDBJ databases">
        <title>Electrophorus electricus (electric eel) genome, fEleEle1, primary haplotype.</title>
        <authorList>
            <person name="Myers G."/>
            <person name="Meyer A."/>
            <person name="Fedrigo O."/>
            <person name="Formenti G."/>
            <person name="Rhie A."/>
            <person name="Tracey A."/>
            <person name="Sims Y."/>
            <person name="Jarvis E.D."/>
        </authorList>
    </citation>
    <scope>NUCLEOTIDE SEQUENCE [LARGE SCALE GENOMIC DNA]</scope>
</reference>
<keyword evidence="3" id="KW-0325">Glycoprotein</keyword>
<evidence type="ECO:0000313" key="8">
    <source>
        <dbReference type="Ensembl" id="ENSEEEP00000003204.1"/>
    </source>
</evidence>
<dbReference type="PANTHER" id="PTHR11890:SF19">
    <property type="entry name" value="SINGLE IG IL-1-RELATED RECEPTOR"/>
    <property type="match status" value="1"/>
</dbReference>
<protein>
    <recommendedName>
        <fullName evidence="10">Single immunoglobulin and toll-interleukin 1 receptor (TIR) domain</fullName>
    </recommendedName>
</protein>
<keyword evidence="5" id="KW-1133">Transmembrane helix</keyword>
<reference evidence="9" key="2">
    <citation type="journal article" date="2017" name="Sci. Adv.">
        <title>A tail of two voltages: Proteomic comparison of the three electric organs of the electric eel.</title>
        <authorList>
            <person name="Traeger L.L."/>
            <person name="Sabat G."/>
            <person name="Barrett-Wilt G.A."/>
            <person name="Wells G.B."/>
            <person name="Sussman M.R."/>
        </authorList>
    </citation>
    <scope>NUCLEOTIDE SEQUENCE [LARGE SCALE GENOMIC DNA]</scope>
</reference>
<evidence type="ECO:0008006" key="10">
    <source>
        <dbReference type="Google" id="ProtNLM"/>
    </source>
</evidence>
<gene>
    <name evidence="8" type="primary">SIGIRR</name>
</gene>
<evidence type="ECO:0000259" key="6">
    <source>
        <dbReference type="PROSITE" id="PS50104"/>
    </source>
</evidence>
<dbReference type="InterPro" id="IPR035897">
    <property type="entry name" value="Toll_tir_struct_dom_sf"/>
</dbReference>
<dbReference type="AlphaFoldDB" id="A0A4W4DV01"/>
<evidence type="ECO:0000313" key="9">
    <source>
        <dbReference type="Proteomes" id="UP000314983"/>
    </source>
</evidence>
<dbReference type="Gene3D" id="3.40.50.10140">
    <property type="entry name" value="Toll/interleukin-1 receptor homology (TIR) domain"/>
    <property type="match status" value="1"/>
</dbReference>
<accession>A0A4W4DV01</accession>
<proteinExistence type="inferred from homology"/>
<dbReference type="InterPro" id="IPR036179">
    <property type="entry name" value="Ig-like_dom_sf"/>
</dbReference>
<dbReference type="GO" id="GO:0007165">
    <property type="term" value="P:signal transduction"/>
    <property type="evidence" value="ECO:0007669"/>
    <property type="project" value="InterPro"/>
</dbReference>
<feature type="domain" description="TIR" evidence="6">
    <location>
        <begin position="202"/>
        <end position="346"/>
    </location>
</feature>
<evidence type="ECO:0000256" key="2">
    <source>
        <dbReference type="ARBA" id="ARBA00023157"/>
    </source>
</evidence>
<dbReference type="GO" id="GO:0009986">
    <property type="term" value="C:cell surface"/>
    <property type="evidence" value="ECO:0007669"/>
    <property type="project" value="Ensembl"/>
</dbReference>
<keyword evidence="5" id="KW-0472">Membrane</keyword>
<feature type="domain" description="Ig-like" evidence="7">
    <location>
        <begin position="48"/>
        <end position="148"/>
    </location>
</feature>
<dbReference type="OrthoDB" id="6075577at2759"/>
<dbReference type="RefSeq" id="XP_026859075.1">
    <property type="nucleotide sequence ID" value="XM_027003274.2"/>
</dbReference>
<dbReference type="STRING" id="8005.ENSEEEP00000003204"/>
<reference evidence="9" key="1">
    <citation type="journal article" date="2014" name="Science">
        <title>Nonhuman genetics. Genomic basis for the convergent evolution of electric organs.</title>
        <authorList>
            <person name="Gallant J.R."/>
            <person name="Traeger L.L."/>
            <person name="Volkening J.D."/>
            <person name="Moffett H."/>
            <person name="Chen P.H."/>
            <person name="Novina C.D."/>
            <person name="Phillips G.N.Jr."/>
            <person name="Anand R."/>
            <person name="Wells G.B."/>
            <person name="Pinch M."/>
            <person name="Guth R."/>
            <person name="Unguez G.A."/>
            <person name="Albert J.S."/>
            <person name="Zakon H.H."/>
            <person name="Samanta M.P."/>
            <person name="Sussman M.R."/>
        </authorList>
    </citation>
    <scope>NUCLEOTIDE SEQUENCE [LARGE SCALE GENOMIC DNA]</scope>
</reference>
<dbReference type="GeneID" id="113573168"/>
<dbReference type="SUPFAM" id="SSF48726">
    <property type="entry name" value="Immunoglobulin"/>
    <property type="match status" value="1"/>
</dbReference>
<reference evidence="8" key="5">
    <citation type="submission" date="2025-09" db="UniProtKB">
        <authorList>
            <consortium name="Ensembl"/>
        </authorList>
    </citation>
    <scope>IDENTIFICATION</scope>
</reference>